<accession>A0ABQ4FRW0</accession>
<dbReference type="InterPro" id="IPR017520">
    <property type="entry name" value="CHP03086"/>
</dbReference>
<evidence type="ECO:0000313" key="2">
    <source>
        <dbReference type="EMBL" id="GIH37561.1"/>
    </source>
</evidence>
<proteinExistence type="predicted"/>
<dbReference type="NCBIfam" id="TIGR03086">
    <property type="entry name" value="TIGR03086 family metal-binding protein"/>
    <property type="match status" value="1"/>
</dbReference>
<dbReference type="InterPro" id="IPR034660">
    <property type="entry name" value="DinB/YfiT-like"/>
</dbReference>
<sequence length="211" mass="22366">MDIRDLDRRAVLDSVAMVTRIGAGDLARPTPCAGWTLADLLGHMTAQHHGFAAAAEGTGADREAWRVRPLGEDPPAAYAAAAERVTAAFAAEGVFGRRFALPEFGEEAVFPAAQAMGFHFIDYLVHTWDVARSLGTVYEPEPGLAEACRPLALAVPDGRARLVPGAAFRPALRAPAGASPFAEILAFLGRSPIWDPVAHPAPGRSTDSEFQ</sequence>
<name>A0ABQ4FRW0_9ACTN</name>
<dbReference type="InterPro" id="IPR024344">
    <property type="entry name" value="MDMPI_metal-binding"/>
</dbReference>
<dbReference type="Pfam" id="PF11716">
    <property type="entry name" value="MDMPI_N"/>
    <property type="match status" value="1"/>
</dbReference>
<evidence type="ECO:0000259" key="1">
    <source>
        <dbReference type="Pfam" id="PF11716"/>
    </source>
</evidence>
<gene>
    <name evidence="2" type="ORF">Mco01_05610</name>
</gene>
<dbReference type="RefSeq" id="WP_204055306.1">
    <property type="nucleotide sequence ID" value="NZ_BAAAGP010000001.1"/>
</dbReference>
<feature type="domain" description="Mycothiol-dependent maleylpyruvate isomerase metal-binding" evidence="1">
    <location>
        <begin position="14"/>
        <end position="131"/>
    </location>
</feature>
<dbReference type="EMBL" id="BOOC01000002">
    <property type="protein sequence ID" value="GIH37561.1"/>
    <property type="molecule type" value="Genomic_DNA"/>
</dbReference>
<dbReference type="NCBIfam" id="TIGR03083">
    <property type="entry name" value="maleylpyruvate isomerase family mycothiol-dependent enzyme"/>
    <property type="match status" value="1"/>
</dbReference>
<keyword evidence="3" id="KW-1185">Reference proteome</keyword>
<protein>
    <submittedName>
        <fullName evidence="2">TIGR03086 family protein</fullName>
    </submittedName>
</protein>
<comment type="caution">
    <text evidence="2">The sequence shown here is derived from an EMBL/GenBank/DDBJ whole genome shotgun (WGS) entry which is preliminary data.</text>
</comment>
<evidence type="ECO:0000313" key="3">
    <source>
        <dbReference type="Proteomes" id="UP000603904"/>
    </source>
</evidence>
<reference evidence="2 3" key="1">
    <citation type="submission" date="2021-01" db="EMBL/GenBank/DDBJ databases">
        <title>Whole genome shotgun sequence of Microbispora corallina NBRC 16416.</title>
        <authorList>
            <person name="Komaki H."/>
            <person name="Tamura T."/>
        </authorList>
    </citation>
    <scope>NUCLEOTIDE SEQUENCE [LARGE SCALE GENOMIC DNA]</scope>
    <source>
        <strain evidence="2 3">NBRC 16416</strain>
    </source>
</reference>
<dbReference type="InterPro" id="IPR017517">
    <property type="entry name" value="Maleyloyr_isom"/>
</dbReference>
<organism evidence="2 3">
    <name type="scientific">Microbispora corallina</name>
    <dbReference type="NCBI Taxonomy" id="83302"/>
    <lineage>
        <taxon>Bacteria</taxon>
        <taxon>Bacillati</taxon>
        <taxon>Actinomycetota</taxon>
        <taxon>Actinomycetes</taxon>
        <taxon>Streptosporangiales</taxon>
        <taxon>Streptosporangiaceae</taxon>
        <taxon>Microbispora</taxon>
    </lineage>
</organism>
<dbReference type="Proteomes" id="UP000603904">
    <property type="component" value="Unassembled WGS sequence"/>
</dbReference>
<dbReference type="Gene3D" id="1.20.120.450">
    <property type="entry name" value="dinb family like domain"/>
    <property type="match status" value="1"/>
</dbReference>
<dbReference type="SUPFAM" id="SSF109854">
    <property type="entry name" value="DinB/YfiT-like putative metalloenzymes"/>
    <property type="match status" value="1"/>
</dbReference>